<dbReference type="RefSeq" id="WP_090376157.1">
    <property type="nucleotide sequence ID" value="NZ_FNLC01000001.1"/>
</dbReference>
<name>A0A1H0ZEJ5_NATTX</name>
<dbReference type="NCBIfam" id="NF038353">
    <property type="entry name" value="FxLYD_dom"/>
    <property type="match status" value="1"/>
</dbReference>
<organism evidence="2 3">
    <name type="scientific">Natronobacterium texcoconense</name>
    <dbReference type="NCBI Taxonomy" id="1095778"/>
    <lineage>
        <taxon>Archaea</taxon>
        <taxon>Methanobacteriati</taxon>
        <taxon>Methanobacteriota</taxon>
        <taxon>Stenosarchaea group</taxon>
        <taxon>Halobacteria</taxon>
        <taxon>Halobacteriales</taxon>
        <taxon>Natrialbaceae</taxon>
        <taxon>Natronobacterium</taxon>
    </lineage>
</organism>
<evidence type="ECO:0000256" key="1">
    <source>
        <dbReference type="SAM" id="MobiDB-lite"/>
    </source>
</evidence>
<proteinExistence type="predicted"/>
<dbReference type="EMBL" id="FNLC01000001">
    <property type="protein sequence ID" value="SDQ25822.1"/>
    <property type="molecule type" value="Genomic_DNA"/>
</dbReference>
<reference evidence="3" key="1">
    <citation type="submission" date="2016-10" db="EMBL/GenBank/DDBJ databases">
        <authorList>
            <person name="Varghese N."/>
            <person name="Submissions S."/>
        </authorList>
    </citation>
    <scope>NUCLEOTIDE SEQUENCE [LARGE SCALE GENOMIC DNA]</scope>
    <source>
        <strain evidence="3">DSM 24767</strain>
    </source>
</reference>
<evidence type="ECO:0000313" key="2">
    <source>
        <dbReference type="EMBL" id="SDQ25822.1"/>
    </source>
</evidence>
<dbReference type="InterPro" id="IPR047676">
    <property type="entry name" value="FxLYD_dom"/>
</dbReference>
<feature type="compositionally biased region" description="Low complexity" evidence="1">
    <location>
        <begin position="58"/>
        <end position="75"/>
    </location>
</feature>
<protein>
    <submittedName>
        <fullName evidence="2">Uncharacterized protein</fullName>
    </submittedName>
</protein>
<dbReference type="PROSITE" id="PS51257">
    <property type="entry name" value="PROKAR_LIPOPROTEIN"/>
    <property type="match status" value="1"/>
</dbReference>
<dbReference type="PROSITE" id="PS51318">
    <property type="entry name" value="TAT"/>
    <property type="match status" value="1"/>
</dbReference>
<dbReference type="OrthoDB" id="214274at2157"/>
<evidence type="ECO:0000313" key="3">
    <source>
        <dbReference type="Proteomes" id="UP000198848"/>
    </source>
</evidence>
<accession>A0A1H0ZEJ5</accession>
<dbReference type="Proteomes" id="UP000198848">
    <property type="component" value="Unassembled WGS sequence"/>
</dbReference>
<dbReference type="AlphaFoldDB" id="A0A1H0ZEJ5"/>
<sequence>MTRHDSRSRRRLLVAFGTGSAVALGGCLGDESSIGGDAPAYEDGVIEDVDGEERSAEEMSAAEAVAETETNESVTPLDGLSLRDHEFVLEDDFRGSTVQGTVENTGDGRIQLVEVRVRVYDDEGAQLGRYLASTGDLDGGRVWEFEVVVLESPDDVADYDVAVLGTPT</sequence>
<dbReference type="InterPro" id="IPR006311">
    <property type="entry name" value="TAT_signal"/>
</dbReference>
<keyword evidence="3" id="KW-1185">Reference proteome</keyword>
<gene>
    <name evidence="2" type="ORF">SAMN04489842_0251</name>
</gene>
<feature type="region of interest" description="Disordered" evidence="1">
    <location>
        <begin position="57"/>
        <end position="76"/>
    </location>
</feature>